<sequence>MPGGFILAWLTRPDYTRGACVCGHPAAIQIQICIKGIHGFKLISYTPGMDQTIADFALAKGATNINRAERMKDQFALISCLSQCMETDGPFPIHPNNAQLRQLINMVDSPFASSS</sequence>
<evidence type="ECO:0000313" key="1">
    <source>
        <dbReference type="EMBL" id="BAH91716.1"/>
    </source>
</evidence>
<gene>
    <name evidence="1" type="ordered locus">Os02g0517465</name>
</gene>
<reference evidence="1 2" key="1">
    <citation type="journal article" date="2005" name="Nature">
        <title>The map-based sequence of the rice genome.</title>
        <authorList>
            <consortium name="International rice genome sequencing project (IRGSP)"/>
            <person name="Matsumoto T."/>
            <person name="Wu J."/>
            <person name="Kanamori H."/>
            <person name="Katayose Y."/>
            <person name="Fujisawa M."/>
            <person name="Namiki N."/>
            <person name="Mizuno H."/>
            <person name="Yamamoto K."/>
            <person name="Antonio B.A."/>
            <person name="Baba T."/>
            <person name="Sakata K."/>
            <person name="Nagamura Y."/>
            <person name="Aoki H."/>
            <person name="Arikawa K."/>
            <person name="Arita K."/>
            <person name="Bito T."/>
            <person name="Chiden Y."/>
            <person name="Fujitsuka N."/>
            <person name="Fukunaka R."/>
            <person name="Hamada M."/>
            <person name="Harada C."/>
            <person name="Hayashi A."/>
            <person name="Hijishita S."/>
            <person name="Honda M."/>
            <person name="Hosokawa S."/>
            <person name="Ichikawa Y."/>
            <person name="Idonuma A."/>
            <person name="Iijima M."/>
            <person name="Ikeda M."/>
            <person name="Ikeno M."/>
            <person name="Ito K."/>
            <person name="Ito S."/>
            <person name="Ito T."/>
            <person name="Ito Y."/>
            <person name="Ito Y."/>
            <person name="Iwabuchi A."/>
            <person name="Kamiya K."/>
            <person name="Karasawa W."/>
            <person name="Kurita K."/>
            <person name="Katagiri S."/>
            <person name="Kikuta A."/>
            <person name="Kobayashi H."/>
            <person name="Kobayashi N."/>
            <person name="Machita K."/>
            <person name="Maehara T."/>
            <person name="Masukawa M."/>
            <person name="Mizubayashi T."/>
            <person name="Mukai Y."/>
            <person name="Nagasaki H."/>
            <person name="Nagata Y."/>
            <person name="Naito S."/>
            <person name="Nakashima M."/>
            <person name="Nakama Y."/>
            <person name="Nakamichi Y."/>
            <person name="Nakamura M."/>
            <person name="Meguro A."/>
            <person name="Negishi M."/>
            <person name="Ohta I."/>
            <person name="Ohta T."/>
            <person name="Okamoto M."/>
            <person name="Ono N."/>
            <person name="Saji S."/>
            <person name="Sakaguchi M."/>
            <person name="Sakai K."/>
            <person name="Shibata M."/>
            <person name="Shimokawa T."/>
            <person name="Song J."/>
            <person name="Takazaki Y."/>
            <person name="Terasawa K."/>
            <person name="Tsugane M."/>
            <person name="Tsuji K."/>
            <person name="Ueda S."/>
            <person name="Waki K."/>
            <person name="Yamagata H."/>
            <person name="Yamamoto M."/>
            <person name="Yamamoto S."/>
            <person name="Yamane H."/>
            <person name="Yoshiki S."/>
            <person name="Yoshihara R."/>
            <person name="Yukawa K."/>
            <person name="Zhong H."/>
            <person name="Yano M."/>
            <person name="Yuan Q."/>
            <person name="Ouyang S."/>
            <person name="Liu J."/>
            <person name="Jones K.M."/>
            <person name="Gansberger K."/>
            <person name="Moffat K."/>
            <person name="Hill J."/>
            <person name="Bera J."/>
            <person name="Fadrosh D."/>
            <person name="Jin S."/>
            <person name="Johri S."/>
            <person name="Kim M."/>
            <person name="Overton L."/>
            <person name="Reardon M."/>
            <person name="Tsitrin T."/>
            <person name="Vuong H."/>
            <person name="Weaver B."/>
            <person name="Ciecko A."/>
            <person name="Tallon L."/>
            <person name="Jackson J."/>
            <person name="Pai G."/>
            <person name="Aken S.V."/>
            <person name="Utterback T."/>
            <person name="Reidmuller S."/>
            <person name="Feldblyum T."/>
            <person name="Hsiao J."/>
            <person name="Zismann V."/>
            <person name="Iobst S."/>
            <person name="de Vazeille A.R."/>
            <person name="Buell C.R."/>
            <person name="Ying K."/>
            <person name="Li Y."/>
            <person name="Lu T."/>
            <person name="Huang Y."/>
            <person name="Zhao Q."/>
            <person name="Feng Q."/>
            <person name="Zhang L."/>
            <person name="Zhu J."/>
            <person name="Weng Q."/>
            <person name="Mu J."/>
            <person name="Lu Y."/>
            <person name="Fan D."/>
            <person name="Liu Y."/>
            <person name="Guan J."/>
            <person name="Zhang Y."/>
            <person name="Yu S."/>
            <person name="Liu X."/>
            <person name="Zhang Y."/>
            <person name="Hong G."/>
            <person name="Han B."/>
            <person name="Choisne N."/>
            <person name="Demange N."/>
            <person name="Orjeda G."/>
            <person name="Samain S."/>
            <person name="Cattolico L."/>
            <person name="Pelletier E."/>
            <person name="Couloux A."/>
            <person name="Segurens B."/>
            <person name="Wincker P."/>
            <person name="D'Hont A."/>
            <person name="Scarpelli C."/>
            <person name="Weissenbach J."/>
            <person name="Salanoubat M."/>
            <person name="Quetier F."/>
            <person name="Yu Y."/>
            <person name="Kim H.R."/>
            <person name="Rambo T."/>
            <person name="Currie J."/>
            <person name="Collura K."/>
            <person name="Luo M."/>
            <person name="Yang T."/>
            <person name="Ammiraju J.S.S."/>
            <person name="Engler F."/>
            <person name="Soderlund C."/>
            <person name="Wing R.A."/>
            <person name="Palmer L.E."/>
            <person name="de la Bastide M."/>
            <person name="Spiegel L."/>
            <person name="Nascimento L."/>
            <person name="Zutavern T."/>
            <person name="O'Shaughnessy A."/>
            <person name="Dike S."/>
            <person name="Dedhia N."/>
            <person name="Preston R."/>
            <person name="Balija V."/>
            <person name="McCombie W.R."/>
            <person name="Chow T."/>
            <person name="Chen H."/>
            <person name="Chung M."/>
            <person name="Chen C."/>
            <person name="Shaw J."/>
            <person name="Wu H."/>
            <person name="Hsiao K."/>
            <person name="Chao Y."/>
            <person name="Chu M."/>
            <person name="Cheng C."/>
            <person name="Hour A."/>
            <person name="Lee P."/>
            <person name="Lin S."/>
            <person name="Lin Y."/>
            <person name="Liou J."/>
            <person name="Liu S."/>
            <person name="Hsing Y."/>
            <person name="Raghuvanshi S."/>
            <person name="Mohanty A."/>
            <person name="Bharti A.K."/>
            <person name="Gaur A."/>
            <person name="Gupta V."/>
            <person name="Kumar D."/>
            <person name="Ravi V."/>
            <person name="Vij S."/>
            <person name="Kapur A."/>
            <person name="Khurana P."/>
            <person name="Khurana P."/>
            <person name="Khurana J.P."/>
            <person name="Tyagi A.K."/>
            <person name="Gaikwad K."/>
            <person name="Singh A."/>
            <person name="Dalal V."/>
            <person name="Srivastava S."/>
            <person name="Dixit A."/>
            <person name="Pal A.K."/>
            <person name="Ghazi I.A."/>
            <person name="Yadav M."/>
            <person name="Pandit A."/>
            <person name="Bhargava A."/>
            <person name="Sureshbabu K."/>
            <person name="Batra K."/>
            <person name="Sharma T.R."/>
            <person name="Mohapatra T."/>
            <person name="Singh N.K."/>
            <person name="Messing J."/>
            <person name="Nelson A.B."/>
            <person name="Fuks G."/>
            <person name="Kavchok S."/>
            <person name="Keizer G."/>
            <person name="Linton E."/>
            <person name="Llaca V."/>
            <person name="Song R."/>
            <person name="Tanyolac B."/>
            <person name="Young S."/>
            <person name="Ho-Il K."/>
            <person name="Hahn J.H."/>
            <person name="Sangsakoo G."/>
            <person name="Vanavichit A."/>
            <person name="de Mattos Luiz.A.T."/>
            <person name="Zimmer P.D."/>
            <person name="Malone G."/>
            <person name="Dellagostin O."/>
            <person name="de Oliveira A.C."/>
            <person name="Bevan M."/>
            <person name="Bancroft I."/>
            <person name="Minx P."/>
            <person name="Cordum H."/>
            <person name="Wilson R."/>
            <person name="Cheng Z."/>
            <person name="Jin W."/>
            <person name="Jiang J."/>
            <person name="Leong S.A."/>
            <person name="Iwama H."/>
            <person name="Gojobori T."/>
            <person name="Itoh T."/>
            <person name="Niimura Y."/>
            <person name="Fujii Y."/>
            <person name="Habara T."/>
            <person name="Sakai H."/>
            <person name="Sato Y."/>
            <person name="Wilson G."/>
            <person name="Kumar K."/>
            <person name="McCouch S."/>
            <person name="Juretic N."/>
            <person name="Hoen D."/>
            <person name="Wright S."/>
            <person name="Bruskiewich R."/>
            <person name="Bureau T."/>
            <person name="Miyao A."/>
            <person name="Hirochika H."/>
            <person name="Nishikawa T."/>
            <person name="Kadowaki K."/>
            <person name="Sugiura M."/>
            <person name="Burr B."/>
            <person name="Sasaki T."/>
        </authorList>
    </citation>
    <scope>NUCLEOTIDE SEQUENCE [LARGE SCALE GENOMIC DNA]</scope>
    <source>
        <strain evidence="2">cv. Nipponbare</strain>
    </source>
</reference>
<organism evidence="1 2">
    <name type="scientific">Oryza sativa subsp. japonica</name>
    <name type="common">Rice</name>
    <dbReference type="NCBI Taxonomy" id="39947"/>
    <lineage>
        <taxon>Eukaryota</taxon>
        <taxon>Viridiplantae</taxon>
        <taxon>Streptophyta</taxon>
        <taxon>Embryophyta</taxon>
        <taxon>Tracheophyta</taxon>
        <taxon>Spermatophyta</taxon>
        <taxon>Magnoliopsida</taxon>
        <taxon>Liliopsida</taxon>
        <taxon>Poales</taxon>
        <taxon>Poaceae</taxon>
        <taxon>BOP clade</taxon>
        <taxon>Oryzoideae</taxon>
        <taxon>Oryzeae</taxon>
        <taxon>Oryzinae</taxon>
        <taxon>Oryza</taxon>
        <taxon>Oryza sativa</taxon>
    </lineage>
</organism>
<dbReference type="Proteomes" id="UP000000763">
    <property type="component" value="Chromosome 2"/>
</dbReference>
<dbReference type="KEGG" id="dosa:Os02g0517465"/>
<dbReference type="EMBL" id="AP008208">
    <property type="protein sequence ID" value="BAH91716.1"/>
    <property type="molecule type" value="Genomic_DNA"/>
</dbReference>
<accession>C7IYS4</accession>
<proteinExistence type="predicted"/>
<dbReference type="AlphaFoldDB" id="C7IYS4"/>
<reference evidence="2" key="2">
    <citation type="journal article" date="2008" name="Nucleic Acids Res.">
        <title>The rice annotation project database (RAP-DB): 2008 update.</title>
        <authorList>
            <consortium name="The rice annotation project (RAP)"/>
        </authorList>
    </citation>
    <scope>GENOME REANNOTATION</scope>
    <source>
        <strain evidence="2">cv. Nipponbare</strain>
    </source>
</reference>
<protein>
    <submittedName>
        <fullName evidence="1">Os02g0517465 protein</fullName>
    </submittedName>
</protein>
<name>C7IYS4_ORYSJ</name>
<evidence type="ECO:0000313" key="2">
    <source>
        <dbReference type="Proteomes" id="UP000000763"/>
    </source>
</evidence>